<organism evidence="1 2">
    <name type="scientific">Fulvivirga imtechensis AK7</name>
    <dbReference type="NCBI Taxonomy" id="1237149"/>
    <lineage>
        <taxon>Bacteria</taxon>
        <taxon>Pseudomonadati</taxon>
        <taxon>Bacteroidota</taxon>
        <taxon>Cytophagia</taxon>
        <taxon>Cytophagales</taxon>
        <taxon>Fulvivirgaceae</taxon>
        <taxon>Fulvivirga</taxon>
    </lineage>
</organism>
<dbReference type="EMBL" id="AMZN01000073">
    <property type="protein sequence ID" value="ELR69388.1"/>
    <property type="molecule type" value="Genomic_DNA"/>
</dbReference>
<name>L8JME5_9BACT</name>
<dbReference type="eggNOG" id="COG2849">
    <property type="taxonomic scope" value="Bacteria"/>
</dbReference>
<keyword evidence="2" id="KW-1185">Reference proteome</keyword>
<dbReference type="InterPro" id="IPR011652">
    <property type="entry name" value="MORN_2"/>
</dbReference>
<dbReference type="PANTHER" id="PTHR33706">
    <property type="entry name" value="MORN VARIANT REPEAT PROTEIN"/>
    <property type="match status" value="1"/>
</dbReference>
<reference evidence="1 2" key="1">
    <citation type="submission" date="2012-12" db="EMBL/GenBank/DDBJ databases">
        <title>Genome assembly of Fulvivirga imtechensis AK7.</title>
        <authorList>
            <person name="Nupur N."/>
            <person name="Khatri I."/>
            <person name="Kumar R."/>
            <person name="Subramanian S."/>
            <person name="Pinnaka A."/>
        </authorList>
    </citation>
    <scope>NUCLEOTIDE SEQUENCE [LARGE SCALE GENOMIC DNA]</scope>
    <source>
        <strain evidence="1 2">AK7</strain>
    </source>
</reference>
<dbReference type="STRING" id="1237149.C900_05078"/>
<dbReference type="PANTHER" id="PTHR33706:SF1">
    <property type="entry name" value="TPR REPEAT PROTEIN"/>
    <property type="match status" value="1"/>
</dbReference>
<dbReference type="Pfam" id="PF07661">
    <property type="entry name" value="MORN_2"/>
    <property type="match status" value="8"/>
</dbReference>
<dbReference type="Gene3D" id="3.90.930.1">
    <property type="match status" value="3"/>
</dbReference>
<dbReference type="SUPFAM" id="SSF82185">
    <property type="entry name" value="Histone H3 K4-specific methyltransferase SET7/9 N-terminal domain"/>
    <property type="match status" value="3"/>
</dbReference>
<evidence type="ECO:0000313" key="2">
    <source>
        <dbReference type="Proteomes" id="UP000011135"/>
    </source>
</evidence>
<gene>
    <name evidence="1" type="ORF">C900_05078</name>
</gene>
<sequence length="605" mass="69963">MRIVIAYIAISFLFVSHVVVGQQTRYTFHDEEKTQLKEIYHVKDTISNILEGKYLSYYINGNIESTGQFSNNETVGKWEFFYETGKPKMRGVLKNNSSDGYWEYFYENGNKSMEGEIVNQKRQGEWKIYYESGAVKEKGPFKDNRQEGLWKHYYEEGNLKGEVEYSYGKGRFTEYYPTGEKRAEGPKSDTRNVGIWKYYYKDGVLQAEGQYDNGRKSGMWKYYHHNGELSAAGEFSKGEPEGEWIYYYENGAVSSRGKFSEGKKSGYWGLFYEDGSLKGEGNFADGSGNYVEYYKSGKLKVKGPIVDGNNHGTWKYYYEGGDLEGECEFENGRGEYHGYYPDGTLQTKGIIDDGKKVGKWELYKNDGALSGYFRPIYDNTLLKKEDMRTIRETKKYGVAEFRFRGRKFKYFESRINEFQGVIMSLNPLSSLIGRIPFGFEFYMQERLGHEFEFMSVRDPFYTKDNNVPLNEVYSRGYAMAIKQKFYNPGGDFGLWYFGHEIRFTNISHFANINHVLLPDNVIRASASEQKIEYSALLGYRLMQNTVNKGFTADAFVGLGTGYRSFDVEDNFAETFDDLSQQKVPLTFSFGLNLGYTFSFGARGRK</sequence>
<dbReference type="OrthoDB" id="1524045at2"/>
<evidence type="ECO:0008006" key="3">
    <source>
        <dbReference type="Google" id="ProtNLM"/>
    </source>
</evidence>
<proteinExistence type="predicted"/>
<dbReference type="Proteomes" id="UP000011135">
    <property type="component" value="Unassembled WGS sequence"/>
</dbReference>
<evidence type="ECO:0000313" key="1">
    <source>
        <dbReference type="EMBL" id="ELR69388.1"/>
    </source>
</evidence>
<dbReference type="RefSeq" id="WP_009582241.1">
    <property type="nucleotide sequence ID" value="NZ_AMZN01000073.1"/>
</dbReference>
<dbReference type="AlphaFoldDB" id="L8JME5"/>
<accession>L8JME5</accession>
<protein>
    <recommendedName>
        <fullName evidence="3">Exported 24-amino acid repeat protein</fullName>
    </recommendedName>
</protein>
<comment type="caution">
    <text evidence="1">The sequence shown here is derived from an EMBL/GenBank/DDBJ whole genome shotgun (WGS) entry which is preliminary data.</text>
</comment>